<evidence type="ECO:0000259" key="3">
    <source>
        <dbReference type="SMART" id="SM00487"/>
    </source>
</evidence>
<dbReference type="STRING" id="686832.A0A0C3BLV7"/>
<sequence length="649" mass="71151">MPSLNASDVFMFIMASPWRQIPDPVGWRNPDTLACLGLVHGPSSDPSAPIPVGLKRQESIAISNFIDACIAIPEDERQAFIVSGGTHQTARDDYKKWFRHHVSKKLNFVIDSALKEADKWPPQLLAEQEEDEWCGLLPVEAAPIVGPAIFGEVVMNGSRVLTRVLPSIITILSHTNRRHRKLYDKAEQSLLGHKGEKGIVAQLKEAVDVLESSDTVDLPAIRAATKLLVDCRKYTLWRPSVNDSLAETDALLQGIVEAAGTLMIPPTRPTRKADTGEKVQAARARGKAKKLPTAQLADEREVAATIDMLVDHFNESPEGPVTDSAVVDDSIVWDKVSDEAGDLGVEKFSGHTEDHLHTLLDFPAGRPVTWSKFRDADQTISAWNSDDAERYEKGGEGMKPVALMWHQLVGVASIVDKSFLPEGSDRTGDNAVPGVLLADAVGVGKTAQVMAYITFIRSLWACETKNEGAGRPPIVKDKPSFMGRGPVPNDPHLIIVPNSLVEQWIRELYAFNRKGSLDVFRLPVSANDVARFFLQEDSPWKKSKHEPINRVIISSDSTFCTLAAARWQNTAALKGKAPDAPRVAKVGAGARIFSIFDIDFSVTVIDEIHGFRGRSSRGFVGGNEIRRRSRQIIGVSATPYLNQPQSAAQ</sequence>
<dbReference type="SMART" id="SM00487">
    <property type="entry name" value="DEXDc"/>
    <property type="match status" value="1"/>
</dbReference>
<protein>
    <recommendedName>
        <fullName evidence="3">Helicase ATP-binding domain-containing protein</fullName>
    </recommendedName>
</protein>
<dbReference type="SUPFAM" id="SSF52540">
    <property type="entry name" value="P-loop containing nucleoside triphosphate hydrolases"/>
    <property type="match status" value="1"/>
</dbReference>
<dbReference type="OrthoDB" id="3270319at2759"/>
<evidence type="ECO:0000256" key="1">
    <source>
        <dbReference type="ARBA" id="ARBA00022741"/>
    </source>
</evidence>
<dbReference type="InterPro" id="IPR027417">
    <property type="entry name" value="P-loop_NTPase"/>
</dbReference>
<dbReference type="AlphaFoldDB" id="A0A0C3BLV7"/>
<dbReference type="Pfam" id="PF00176">
    <property type="entry name" value="SNF2-rel_dom"/>
    <property type="match status" value="1"/>
</dbReference>
<organism evidence="4 5">
    <name type="scientific">Hebeloma cylindrosporum</name>
    <dbReference type="NCBI Taxonomy" id="76867"/>
    <lineage>
        <taxon>Eukaryota</taxon>
        <taxon>Fungi</taxon>
        <taxon>Dikarya</taxon>
        <taxon>Basidiomycota</taxon>
        <taxon>Agaricomycotina</taxon>
        <taxon>Agaricomycetes</taxon>
        <taxon>Agaricomycetidae</taxon>
        <taxon>Agaricales</taxon>
        <taxon>Agaricineae</taxon>
        <taxon>Hymenogastraceae</taxon>
        <taxon>Hebeloma</taxon>
    </lineage>
</organism>
<dbReference type="Proteomes" id="UP000053424">
    <property type="component" value="Unassembled WGS sequence"/>
</dbReference>
<dbReference type="GO" id="GO:0005524">
    <property type="term" value="F:ATP binding"/>
    <property type="evidence" value="ECO:0007669"/>
    <property type="project" value="InterPro"/>
</dbReference>
<dbReference type="Gene3D" id="3.40.50.300">
    <property type="entry name" value="P-loop containing nucleotide triphosphate hydrolases"/>
    <property type="match status" value="1"/>
</dbReference>
<dbReference type="EMBL" id="KN831795">
    <property type="protein sequence ID" value="KIM37675.1"/>
    <property type="molecule type" value="Genomic_DNA"/>
</dbReference>
<keyword evidence="2" id="KW-0067">ATP-binding</keyword>
<dbReference type="HOGENOM" id="CLU_422135_0_0_1"/>
<evidence type="ECO:0000313" key="5">
    <source>
        <dbReference type="Proteomes" id="UP000053424"/>
    </source>
</evidence>
<reference evidence="5" key="2">
    <citation type="submission" date="2015-01" db="EMBL/GenBank/DDBJ databases">
        <title>Evolutionary Origins and Diversification of the Mycorrhizal Mutualists.</title>
        <authorList>
            <consortium name="DOE Joint Genome Institute"/>
            <consortium name="Mycorrhizal Genomics Consortium"/>
            <person name="Kohler A."/>
            <person name="Kuo A."/>
            <person name="Nagy L.G."/>
            <person name="Floudas D."/>
            <person name="Copeland A."/>
            <person name="Barry K.W."/>
            <person name="Cichocki N."/>
            <person name="Veneault-Fourrey C."/>
            <person name="LaButti K."/>
            <person name="Lindquist E.A."/>
            <person name="Lipzen A."/>
            <person name="Lundell T."/>
            <person name="Morin E."/>
            <person name="Murat C."/>
            <person name="Riley R."/>
            <person name="Ohm R."/>
            <person name="Sun H."/>
            <person name="Tunlid A."/>
            <person name="Henrissat B."/>
            <person name="Grigoriev I.V."/>
            <person name="Hibbett D.S."/>
            <person name="Martin F."/>
        </authorList>
    </citation>
    <scope>NUCLEOTIDE SEQUENCE [LARGE SCALE GENOMIC DNA]</scope>
    <source>
        <strain evidence="5">h7</strain>
    </source>
</reference>
<dbReference type="InterPro" id="IPR014001">
    <property type="entry name" value="Helicase_ATP-bd"/>
</dbReference>
<keyword evidence="1" id="KW-0547">Nucleotide-binding</keyword>
<accession>A0A0C3BLV7</accession>
<gene>
    <name evidence="4" type="ORF">M413DRAFT_30621</name>
</gene>
<evidence type="ECO:0000256" key="2">
    <source>
        <dbReference type="ARBA" id="ARBA00022840"/>
    </source>
</evidence>
<feature type="domain" description="Helicase ATP-binding" evidence="3">
    <location>
        <begin position="399"/>
        <end position="649"/>
    </location>
</feature>
<proteinExistence type="predicted"/>
<name>A0A0C3BLV7_HEBCY</name>
<evidence type="ECO:0000313" key="4">
    <source>
        <dbReference type="EMBL" id="KIM37675.1"/>
    </source>
</evidence>
<reference evidence="4 5" key="1">
    <citation type="submission" date="2014-04" db="EMBL/GenBank/DDBJ databases">
        <authorList>
            <consortium name="DOE Joint Genome Institute"/>
            <person name="Kuo A."/>
            <person name="Gay G."/>
            <person name="Dore J."/>
            <person name="Kohler A."/>
            <person name="Nagy L.G."/>
            <person name="Floudas D."/>
            <person name="Copeland A."/>
            <person name="Barry K.W."/>
            <person name="Cichocki N."/>
            <person name="Veneault-Fourrey C."/>
            <person name="LaButti K."/>
            <person name="Lindquist E.A."/>
            <person name="Lipzen A."/>
            <person name="Lundell T."/>
            <person name="Morin E."/>
            <person name="Murat C."/>
            <person name="Sun H."/>
            <person name="Tunlid A."/>
            <person name="Henrissat B."/>
            <person name="Grigoriev I.V."/>
            <person name="Hibbett D.S."/>
            <person name="Martin F."/>
            <person name="Nordberg H.P."/>
            <person name="Cantor M.N."/>
            <person name="Hua S.X."/>
        </authorList>
    </citation>
    <scope>NUCLEOTIDE SEQUENCE [LARGE SCALE GENOMIC DNA]</scope>
    <source>
        <strain evidence="5">h7</strain>
    </source>
</reference>
<dbReference type="InterPro" id="IPR000330">
    <property type="entry name" value="SNF2_N"/>
</dbReference>
<keyword evidence="5" id="KW-1185">Reference proteome</keyword>